<evidence type="ECO:0000313" key="2">
    <source>
        <dbReference type="Proteomes" id="UP000294998"/>
    </source>
</evidence>
<evidence type="ECO:0000313" key="1">
    <source>
        <dbReference type="EMBL" id="TDN41401.1"/>
    </source>
</evidence>
<feature type="non-terminal residue" evidence="1">
    <location>
        <position position="1"/>
    </location>
</feature>
<protein>
    <submittedName>
        <fullName evidence="1">Uncharacterized protein</fullName>
    </submittedName>
</protein>
<organism evidence="1 2">
    <name type="scientific">Haemophilus haemolyticus</name>
    <dbReference type="NCBI Taxonomy" id="726"/>
    <lineage>
        <taxon>Bacteria</taxon>
        <taxon>Pseudomonadati</taxon>
        <taxon>Pseudomonadota</taxon>
        <taxon>Gammaproteobacteria</taxon>
        <taxon>Pasteurellales</taxon>
        <taxon>Pasteurellaceae</taxon>
        <taxon>Haemophilus</taxon>
    </lineage>
</organism>
<dbReference type="AlphaFoldDB" id="A0AAQ2BJJ7"/>
<sequence>EINRLRKFIESNNNSINRNDHYKPTEVQIQTWRQDNQYLNAMIAKYQEKLQCQNQQ</sequence>
<dbReference type="Proteomes" id="UP000294998">
    <property type="component" value="Unassembled WGS sequence"/>
</dbReference>
<reference evidence="1 2" key="1">
    <citation type="submission" date="2018-12" db="EMBL/GenBank/DDBJ databases">
        <authorList>
            <person name="Fluit A.C."/>
        </authorList>
    </citation>
    <scope>NUCLEOTIDE SEQUENCE [LARGE SCALE GENOMIC DNA]</scope>
    <source>
        <strain evidence="1 2">16-549009</strain>
    </source>
</reference>
<name>A0AAQ2BJJ7_HAEHA</name>
<dbReference type="EMBL" id="RWKG01000029">
    <property type="protein sequence ID" value="TDN41401.1"/>
    <property type="molecule type" value="Genomic_DNA"/>
</dbReference>
<accession>A0AAQ2BJJ7</accession>
<comment type="caution">
    <text evidence="1">The sequence shown here is derived from an EMBL/GenBank/DDBJ whole genome shotgun (WGS) entry which is preliminary data.</text>
</comment>
<proteinExistence type="predicted"/>
<gene>
    <name evidence="1" type="ORF">EGH31_1094</name>
</gene>